<evidence type="ECO:0000313" key="1">
    <source>
        <dbReference type="EMBL" id="ACI49039.1"/>
    </source>
</evidence>
<sequence length="95" mass="10787">MPIEESVLILLAASDNPEFHSCCLYSVHMHVSVYWTYSFIFGVSAIKKPYKFRSSNSSRPFSSDVPLEFFGDISSSSCDTTHLTPNTQQYQTSYE</sequence>
<accession>B6VBE6</accession>
<name>B6VBE6_CAEBE</name>
<dbReference type="AlphaFoldDB" id="B6VBE6"/>
<dbReference type="EMBL" id="FJ362359">
    <property type="protein sequence ID" value="ACI49039.1"/>
    <property type="molecule type" value="Genomic_DNA"/>
</dbReference>
<reference evidence="1" key="1">
    <citation type="journal article" date="2008" name="Genome Res.">
        <title>Multigenome DNA sequence conservation identifies Hox cis-regulatory elements.</title>
        <authorList>
            <person name="Kuntz S.G."/>
            <person name="Schwarz E.M."/>
            <person name="DeModena J.A."/>
            <person name="De Buysscher T."/>
            <person name="Trout D."/>
            <person name="Shizuya H."/>
            <person name="Sternberg P.W."/>
            <person name="Wold B.J."/>
        </authorList>
    </citation>
    <scope>NUCLEOTIDE SEQUENCE</scope>
    <source>
        <strain evidence="1">CB5161</strain>
    </source>
</reference>
<gene>
    <name evidence="1" type="ORF">Cbre_JD07.006</name>
</gene>
<organism evidence="1">
    <name type="scientific">Caenorhabditis brenneri</name>
    <name type="common">Nematode worm</name>
    <dbReference type="NCBI Taxonomy" id="135651"/>
    <lineage>
        <taxon>Eukaryota</taxon>
        <taxon>Metazoa</taxon>
        <taxon>Ecdysozoa</taxon>
        <taxon>Nematoda</taxon>
        <taxon>Chromadorea</taxon>
        <taxon>Rhabditida</taxon>
        <taxon>Rhabditina</taxon>
        <taxon>Rhabditomorpha</taxon>
        <taxon>Rhabditoidea</taxon>
        <taxon>Rhabditidae</taxon>
        <taxon>Peloderinae</taxon>
        <taxon>Caenorhabditis</taxon>
    </lineage>
</organism>
<proteinExistence type="predicted"/>
<protein>
    <submittedName>
        <fullName evidence="1">Uncharacterized protein</fullName>
    </submittedName>
</protein>